<dbReference type="EMBL" id="RBTN01000383">
    <property type="protein sequence ID" value="RMT66510.1"/>
    <property type="molecule type" value="Genomic_DNA"/>
</dbReference>
<reference evidence="1 2" key="1">
    <citation type="submission" date="2018-08" db="EMBL/GenBank/DDBJ databases">
        <title>Recombination of ecologically and evolutionarily significant loci maintains genetic cohesion in the Pseudomonas syringae species complex.</title>
        <authorList>
            <person name="Dillon M."/>
            <person name="Thakur S."/>
            <person name="Almeida R.N.D."/>
            <person name="Weir B.S."/>
            <person name="Guttman D.S."/>
        </authorList>
    </citation>
    <scope>NUCLEOTIDE SEQUENCE [LARGE SCALE GENOMIC DNA]</scope>
    <source>
        <strain evidence="1 2">ICMP 13786</strain>
    </source>
</reference>
<organism evidence="1 2">
    <name type="scientific">Pseudomonas savastanoi pv. nerii</name>
    <dbReference type="NCBI Taxonomy" id="360921"/>
    <lineage>
        <taxon>Bacteria</taxon>
        <taxon>Pseudomonadati</taxon>
        <taxon>Pseudomonadota</taxon>
        <taxon>Gammaproteobacteria</taxon>
        <taxon>Pseudomonadales</taxon>
        <taxon>Pseudomonadaceae</taxon>
        <taxon>Pseudomonas</taxon>
    </lineage>
</organism>
<gene>
    <name evidence="1" type="ORF">ALP42_02715</name>
</gene>
<dbReference type="RefSeq" id="WP_057425097.1">
    <property type="nucleotide sequence ID" value="NZ_RBTN01000383.1"/>
</dbReference>
<dbReference type="Proteomes" id="UP000268636">
    <property type="component" value="Unassembled WGS sequence"/>
</dbReference>
<dbReference type="AlphaFoldDB" id="A0AB74B8U4"/>
<protein>
    <submittedName>
        <fullName evidence="1">Uncharacterized protein</fullName>
    </submittedName>
</protein>
<proteinExistence type="predicted"/>
<evidence type="ECO:0000313" key="2">
    <source>
        <dbReference type="Proteomes" id="UP000268636"/>
    </source>
</evidence>
<accession>A0AB74B8U4</accession>
<evidence type="ECO:0000313" key="1">
    <source>
        <dbReference type="EMBL" id="RMT66510.1"/>
    </source>
</evidence>
<comment type="caution">
    <text evidence="1">The sequence shown here is derived from an EMBL/GenBank/DDBJ whole genome shotgun (WGS) entry which is preliminary data.</text>
</comment>
<name>A0AB74B8U4_PSESS</name>
<sequence>MSYAVASLIRRFRQEPLSTALIDAHAGWGGSLGSAARRGAEPGRRSARGARISVAAEAGLRLLDVMERMASLDRVFTPVQGALADQHRRRYAAFKVLQAAEREVRSIFIRE</sequence>